<dbReference type="Proteomes" id="UP000182227">
    <property type="component" value="Unassembled WGS sequence"/>
</dbReference>
<keyword evidence="4" id="KW-1185">Reference proteome</keyword>
<gene>
    <name evidence="2" type="ORF">AWB98_27120</name>
    <name evidence="1" type="ORF">BN970_06873</name>
</gene>
<dbReference type="AlphaFoldDB" id="A0A0U1DYH7"/>
<evidence type="ECO:0000313" key="1">
    <source>
        <dbReference type="EMBL" id="CQD25075.1"/>
    </source>
</evidence>
<dbReference type="EMBL" id="CTEF01000009">
    <property type="protein sequence ID" value="CQD25075.1"/>
    <property type="molecule type" value="Genomic_DNA"/>
</dbReference>
<dbReference type="Proteomes" id="UP000193811">
    <property type="component" value="Unassembled WGS sequence"/>
</dbReference>
<dbReference type="RefSeq" id="WP_085142302.1">
    <property type="nucleotide sequence ID" value="NZ_LQOP01000029.1"/>
</dbReference>
<evidence type="ECO:0000313" key="4">
    <source>
        <dbReference type="Proteomes" id="UP000193811"/>
    </source>
</evidence>
<accession>A0A0U1DYH7</accession>
<dbReference type="EMBL" id="LQOP01000029">
    <property type="protein sequence ID" value="ORV21726.1"/>
    <property type="molecule type" value="Genomic_DNA"/>
</dbReference>
<evidence type="ECO:0000313" key="3">
    <source>
        <dbReference type="Proteomes" id="UP000182227"/>
    </source>
</evidence>
<protein>
    <recommendedName>
        <fullName evidence="5">MBL fold metallo-hydrolase</fullName>
    </recommendedName>
</protein>
<proteinExistence type="predicted"/>
<sequence>MKRRDIVQYHIPNASGRFGPNNPPTATIAEIGHDDVLLDFGHKPDIWVPRSQVTVLIPYSPEPACGCRDCNRL</sequence>
<evidence type="ECO:0008006" key="5">
    <source>
        <dbReference type="Google" id="ProtNLM"/>
    </source>
</evidence>
<dbReference type="GeneID" id="44299175"/>
<evidence type="ECO:0000313" key="2">
    <source>
        <dbReference type="EMBL" id="ORV21726.1"/>
    </source>
</evidence>
<reference evidence="2 4" key="2">
    <citation type="submission" date="2016-01" db="EMBL/GenBank/DDBJ databases">
        <title>The new phylogeny of the genus Mycobacterium.</title>
        <authorList>
            <person name="Tarcisio F."/>
            <person name="Conor M."/>
            <person name="Antonella G."/>
            <person name="Elisabetta G."/>
            <person name="Giulia F.S."/>
            <person name="Sara T."/>
            <person name="Anna F."/>
            <person name="Clotilde B."/>
            <person name="Roberto B."/>
            <person name="Veronica D.S."/>
            <person name="Fabio R."/>
            <person name="Monica P."/>
            <person name="Olivier J."/>
            <person name="Enrico T."/>
            <person name="Nicola S."/>
        </authorList>
    </citation>
    <scope>NUCLEOTIDE SEQUENCE [LARGE SCALE GENOMIC DNA]</scope>
    <source>
        <strain evidence="2 4">CCUG 50187</strain>
    </source>
</reference>
<name>A0A0U1DYH7_9MYCO</name>
<reference evidence="1 3" key="1">
    <citation type="submission" date="2015-03" db="EMBL/GenBank/DDBJ databases">
        <authorList>
            <person name="Murphy D."/>
        </authorList>
    </citation>
    <scope>NUCLEOTIDE SEQUENCE [LARGE SCALE GENOMIC DNA]</scope>
    <source>
        <strain evidence="1 3">D16</strain>
    </source>
</reference>
<organism evidence="1 3">
    <name type="scientific">Mycolicibacterium conceptionense</name>
    <dbReference type="NCBI Taxonomy" id="451644"/>
    <lineage>
        <taxon>Bacteria</taxon>
        <taxon>Bacillati</taxon>
        <taxon>Actinomycetota</taxon>
        <taxon>Actinomycetes</taxon>
        <taxon>Mycobacteriales</taxon>
        <taxon>Mycobacteriaceae</taxon>
        <taxon>Mycolicibacterium</taxon>
    </lineage>
</organism>